<keyword evidence="3 6" id="KW-0812">Transmembrane</keyword>
<dbReference type="GO" id="GO:0005886">
    <property type="term" value="C:plasma membrane"/>
    <property type="evidence" value="ECO:0007669"/>
    <property type="project" value="UniProtKB-SubCell"/>
</dbReference>
<keyword evidence="5 6" id="KW-0472">Membrane</keyword>
<evidence type="ECO:0000256" key="3">
    <source>
        <dbReference type="ARBA" id="ARBA00022692"/>
    </source>
</evidence>
<feature type="transmembrane region" description="Helical" evidence="6">
    <location>
        <begin position="226"/>
        <end position="246"/>
    </location>
</feature>
<accession>A0A2V1HKQ3</accession>
<dbReference type="OrthoDB" id="5241646at2"/>
<evidence type="ECO:0000256" key="1">
    <source>
        <dbReference type="ARBA" id="ARBA00004651"/>
    </source>
</evidence>
<protein>
    <recommendedName>
        <fullName evidence="9">Cytochrome c oxidase assembly protein</fullName>
    </recommendedName>
</protein>
<feature type="transmembrane region" description="Helical" evidence="6">
    <location>
        <begin position="60"/>
        <end position="81"/>
    </location>
</feature>
<evidence type="ECO:0000256" key="4">
    <source>
        <dbReference type="ARBA" id="ARBA00022989"/>
    </source>
</evidence>
<keyword evidence="8" id="KW-1185">Reference proteome</keyword>
<name>A0A2V1HKQ3_9MICO</name>
<organism evidence="7 8">
    <name type="scientific">Amnibacterium flavum</name>
    <dbReference type="NCBI Taxonomy" id="2173173"/>
    <lineage>
        <taxon>Bacteria</taxon>
        <taxon>Bacillati</taxon>
        <taxon>Actinomycetota</taxon>
        <taxon>Actinomycetes</taxon>
        <taxon>Micrococcales</taxon>
        <taxon>Microbacteriaceae</taxon>
        <taxon>Amnibacterium</taxon>
    </lineage>
</organism>
<feature type="transmembrane region" description="Helical" evidence="6">
    <location>
        <begin position="187"/>
        <end position="206"/>
    </location>
</feature>
<reference evidence="7 8" key="1">
    <citation type="submission" date="2018-05" db="EMBL/GenBank/DDBJ databases">
        <title>Amnibacterium sp. M8JJ-5, whole genome shotgun sequence.</title>
        <authorList>
            <person name="Tuo L."/>
        </authorList>
    </citation>
    <scope>NUCLEOTIDE SEQUENCE [LARGE SCALE GENOMIC DNA]</scope>
    <source>
        <strain evidence="7 8">M8JJ-5</strain>
    </source>
</reference>
<dbReference type="AlphaFoldDB" id="A0A2V1HKQ3"/>
<keyword evidence="2" id="KW-1003">Cell membrane</keyword>
<dbReference type="Pfam" id="PF09678">
    <property type="entry name" value="Caa3_CtaG"/>
    <property type="match status" value="1"/>
</dbReference>
<keyword evidence="4 6" id="KW-1133">Transmembrane helix</keyword>
<comment type="caution">
    <text evidence="7">The sequence shown here is derived from an EMBL/GenBank/DDBJ whole genome shotgun (WGS) entry which is preliminary data.</text>
</comment>
<feature type="transmembrane region" description="Helical" evidence="6">
    <location>
        <begin position="147"/>
        <end position="166"/>
    </location>
</feature>
<gene>
    <name evidence="7" type="ORF">DDQ50_16910</name>
</gene>
<evidence type="ECO:0000313" key="8">
    <source>
        <dbReference type="Proteomes" id="UP000244893"/>
    </source>
</evidence>
<comment type="subcellular location">
    <subcellularLocation>
        <location evidence="1">Cell membrane</location>
        <topology evidence="1">Multi-pass membrane protein</topology>
    </subcellularLocation>
</comment>
<proteinExistence type="predicted"/>
<dbReference type="EMBL" id="QEOP01000006">
    <property type="protein sequence ID" value="PVZ93218.1"/>
    <property type="molecule type" value="Genomic_DNA"/>
</dbReference>
<evidence type="ECO:0000256" key="6">
    <source>
        <dbReference type="SAM" id="Phobius"/>
    </source>
</evidence>
<feature type="transmembrane region" description="Helical" evidence="6">
    <location>
        <begin position="106"/>
        <end position="127"/>
    </location>
</feature>
<evidence type="ECO:0000256" key="5">
    <source>
        <dbReference type="ARBA" id="ARBA00023136"/>
    </source>
</evidence>
<evidence type="ECO:0000313" key="7">
    <source>
        <dbReference type="EMBL" id="PVZ93218.1"/>
    </source>
</evidence>
<sequence length="285" mass="31477">MILAMTGYLMALARVKSVGGKWPLWRTLCFLAGCLLVAATTGLALENYGYGLFSVFMFQQLTLMMAAPPLLVLGAPVGLVLRTRPRSTGARRALAMVIAAMRSRQLGWLLHPVFTIPLFLLSFYGLYLTPLADFFLATTGGHVGLEVFFLVAGLVFTVPLLSTGPLPFRMTHHGRLIDLFVEMPLHAFFGVFLMMAPRALVSAFITPPEGWGIDPVMDQAIAGGLAWSYGEGPTLVLLLIMLGRWYRNDTRKARERDLRVDAEGDAELDAYNERLRVAAERGEKR</sequence>
<evidence type="ECO:0008006" key="9">
    <source>
        <dbReference type="Google" id="ProtNLM"/>
    </source>
</evidence>
<evidence type="ECO:0000256" key="2">
    <source>
        <dbReference type="ARBA" id="ARBA00022475"/>
    </source>
</evidence>
<dbReference type="Proteomes" id="UP000244893">
    <property type="component" value="Unassembled WGS sequence"/>
</dbReference>
<dbReference type="InterPro" id="IPR019108">
    <property type="entry name" value="Caa3_assmbl_CtaG-rel"/>
</dbReference>